<dbReference type="SUPFAM" id="SSF56925">
    <property type="entry name" value="OMPA-like"/>
    <property type="match status" value="1"/>
</dbReference>
<reference evidence="5" key="1">
    <citation type="submission" date="2017-06" db="EMBL/GenBank/DDBJ databases">
        <authorList>
            <person name="Rodrigo-Torres L."/>
            <person name="Arahal R. D."/>
            <person name="Lucena T."/>
        </authorList>
    </citation>
    <scope>NUCLEOTIDE SEQUENCE [LARGE SCALE GENOMIC DNA]</scope>
    <source>
        <strain evidence="5">type strain: CECT 9192</strain>
    </source>
</reference>
<evidence type="ECO:0000313" key="4">
    <source>
        <dbReference type="EMBL" id="SMY17404.1"/>
    </source>
</evidence>
<proteinExistence type="inferred from homology"/>
<gene>
    <name evidence="4" type="ORF">PAQU9191_02710</name>
</gene>
<dbReference type="Proteomes" id="UP000196485">
    <property type="component" value="Unassembled WGS sequence"/>
</dbReference>
<evidence type="ECO:0000256" key="2">
    <source>
        <dbReference type="SAM" id="SignalP"/>
    </source>
</evidence>
<dbReference type="AlphaFoldDB" id="A0A1Y6KZA4"/>
<protein>
    <recommendedName>
        <fullName evidence="3">Porin opacity type domain-containing protein</fullName>
    </recommendedName>
</protein>
<organism evidence="4 5">
    <name type="scientific">Photobacterium aquimaris</name>
    <dbReference type="NCBI Taxonomy" id="512643"/>
    <lineage>
        <taxon>Bacteria</taxon>
        <taxon>Pseudomonadati</taxon>
        <taxon>Pseudomonadota</taxon>
        <taxon>Gammaproteobacteria</taxon>
        <taxon>Vibrionales</taxon>
        <taxon>Vibrionaceae</taxon>
        <taxon>Photobacterium</taxon>
    </lineage>
</organism>
<keyword evidence="5" id="KW-1185">Reference proteome</keyword>
<dbReference type="GO" id="GO:0015288">
    <property type="term" value="F:porin activity"/>
    <property type="evidence" value="ECO:0007669"/>
    <property type="project" value="InterPro"/>
</dbReference>
<feature type="domain" description="Porin opacity type" evidence="3">
    <location>
        <begin position="102"/>
        <end position="192"/>
    </location>
</feature>
<dbReference type="InterPro" id="IPR003394">
    <property type="entry name" value="Porin_opacity"/>
</dbReference>
<keyword evidence="2" id="KW-0732">Signal</keyword>
<feature type="chain" id="PRO_5012057207" description="Porin opacity type domain-containing protein" evidence="2">
    <location>
        <begin position="23"/>
        <end position="224"/>
    </location>
</feature>
<sequence length="224" mass="23766">MSNKTIIISAMTALLLSASAQASESFVLQPVSDANTVAPSVKFDDSGHYFIGVTGGKTNISMTANTTNSSNDSLSSPDSAGFVGANIGYYTAGGAGRLYYSWQKMTAESNLNGIKAIETDVTLHLLNADYIFRADKSINPFIGAHLGYMIADSKGQQYGSHSQSGEVLGIQAGVAWRISNNISAEVGVRHTATQGEDTKPWSSNKIISQIKSVSTGYASLNYRF</sequence>
<feature type="signal peptide" evidence="2">
    <location>
        <begin position="1"/>
        <end position="22"/>
    </location>
</feature>
<dbReference type="InterPro" id="IPR011250">
    <property type="entry name" value="OMP/PagP_B-barrel"/>
</dbReference>
<evidence type="ECO:0000313" key="5">
    <source>
        <dbReference type="Proteomes" id="UP000196485"/>
    </source>
</evidence>
<comment type="similarity">
    <text evidence="1">Belongs to the opacity porin family.</text>
</comment>
<dbReference type="GO" id="GO:0009279">
    <property type="term" value="C:cell outer membrane"/>
    <property type="evidence" value="ECO:0007669"/>
    <property type="project" value="UniProtKB-ARBA"/>
</dbReference>
<dbReference type="EMBL" id="FYAH01000005">
    <property type="protein sequence ID" value="SMY17404.1"/>
    <property type="molecule type" value="Genomic_DNA"/>
</dbReference>
<dbReference type="Pfam" id="PF02462">
    <property type="entry name" value="Opacity"/>
    <property type="match status" value="1"/>
</dbReference>
<evidence type="ECO:0000256" key="1">
    <source>
        <dbReference type="ARBA" id="ARBA00009830"/>
    </source>
</evidence>
<dbReference type="Gene3D" id="2.40.160.20">
    <property type="match status" value="1"/>
</dbReference>
<accession>A0A1Y6KZA4</accession>
<evidence type="ECO:0000259" key="3">
    <source>
        <dbReference type="Pfam" id="PF02462"/>
    </source>
</evidence>
<name>A0A1Y6KZA4_9GAMM</name>
<dbReference type="RefSeq" id="WP_087821289.1">
    <property type="nucleotide sequence ID" value="NZ_FYAH01000005.1"/>
</dbReference>